<sequence length="40" mass="4529">MLYTSLSPLMRLASWISLGMMVTLLAWMAQRLVSSKSPTR</sequence>
<dbReference type="EMBL" id="RDQH01000331">
    <property type="protein sequence ID" value="RXH99147.1"/>
    <property type="molecule type" value="Genomic_DNA"/>
</dbReference>
<dbReference type="Proteomes" id="UP000290289">
    <property type="component" value="Chromosome 5"/>
</dbReference>
<evidence type="ECO:0000313" key="3">
    <source>
        <dbReference type="Proteomes" id="UP000290289"/>
    </source>
</evidence>
<keyword evidence="1" id="KW-0472">Membrane</keyword>
<keyword evidence="1" id="KW-0812">Transmembrane</keyword>
<organism evidence="2 3">
    <name type="scientific">Malus domestica</name>
    <name type="common">Apple</name>
    <name type="synonym">Pyrus malus</name>
    <dbReference type="NCBI Taxonomy" id="3750"/>
    <lineage>
        <taxon>Eukaryota</taxon>
        <taxon>Viridiplantae</taxon>
        <taxon>Streptophyta</taxon>
        <taxon>Embryophyta</taxon>
        <taxon>Tracheophyta</taxon>
        <taxon>Spermatophyta</taxon>
        <taxon>Magnoliopsida</taxon>
        <taxon>eudicotyledons</taxon>
        <taxon>Gunneridae</taxon>
        <taxon>Pentapetalae</taxon>
        <taxon>rosids</taxon>
        <taxon>fabids</taxon>
        <taxon>Rosales</taxon>
        <taxon>Rosaceae</taxon>
        <taxon>Amygdaloideae</taxon>
        <taxon>Maleae</taxon>
        <taxon>Malus</taxon>
    </lineage>
</organism>
<reference evidence="2 3" key="1">
    <citation type="submission" date="2018-10" db="EMBL/GenBank/DDBJ databases">
        <title>A high-quality apple genome assembly.</title>
        <authorList>
            <person name="Hu J."/>
        </authorList>
    </citation>
    <scope>NUCLEOTIDE SEQUENCE [LARGE SCALE GENOMIC DNA]</scope>
    <source>
        <strain evidence="3">cv. HFTH1</strain>
        <tissue evidence="2">Young leaf</tissue>
    </source>
</reference>
<evidence type="ECO:0000313" key="2">
    <source>
        <dbReference type="EMBL" id="RXH99147.1"/>
    </source>
</evidence>
<proteinExistence type="predicted"/>
<dbReference type="AlphaFoldDB" id="A0A498JW14"/>
<protein>
    <submittedName>
        <fullName evidence="2">Uncharacterized protein</fullName>
    </submittedName>
</protein>
<name>A0A498JW14_MALDO</name>
<accession>A0A498JW14</accession>
<gene>
    <name evidence="2" type="ORF">DVH24_011472</name>
</gene>
<comment type="caution">
    <text evidence="2">The sequence shown here is derived from an EMBL/GenBank/DDBJ whole genome shotgun (WGS) entry which is preliminary data.</text>
</comment>
<evidence type="ECO:0000256" key="1">
    <source>
        <dbReference type="SAM" id="Phobius"/>
    </source>
</evidence>
<feature type="transmembrane region" description="Helical" evidence="1">
    <location>
        <begin position="12"/>
        <end position="33"/>
    </location>
</feature>
<keyword evidence="1" id="KW-1133">Transmembrane helix</keyword>
<keyword evidence="3" id="KW-1185">Reference proteome</keyword>